<evidence type="ECO:0000313" key="1">
    <source>
        <dbReference type="EMBL" id="PWN48181.1"/>
    </source>
</evidence>
<proteinExistence type="predicted"/>
<reference evidence="1 2" key="1">
    <citation type="journal article" date="2018" name="Mol. Biol. Evol.">
        <title>Broad Genomic Sampling Reveals a Smut Pathogenic Ancestry of the Fungal Clade Ustilaginomycotina.</title>
        <authorList>
            <person name="Kijpornyongpan T."/>
            <person name="Mondo S.J."/>
            <person name="Barry K."/>
            <person name="Sandor L."/>
            <person name="Lee J."/>
            <person name="Lipzen A."/>
            <person name="Pangilinan J."/>
            <person name="LaButti K."/>
            <person name="Hainaut M."/>
            <person name="Henrissat B."/>
            <person name="Grigoriev I.V."/>
            <person name="Spatafora J.W."/>
            <person name="Aime M.C."/>
        </authorList>
    </citation>
    <scope>NUCLEOTIDE SEQUENCE [LARGE SCALE GENOMIC DNA]</scope>
    <source>
        <strain evidence="1 2">SA 807</strain>
    </source>
</reference>
<keyword evidence="2" id="KW-1185">Reference proteome</keyword>
<accession>A0ACD0NQU7</accession>
<dbReference type="Proteomes" id="UP000245626">
    <property type="component" value="Unassembled WGS sequence"/>
</dbReference>
<gene>
    <name evidence="1" type="ORF">IE53DRAFT_209474</name>
</gene>
<evidence type="ECO:0000313" key="2">
    <source>
        <dbReference type="Proteomes" id="UP000245626"/>
    </source>
</evidence>
<organism evidence="1 2">
    <name type="scientific">Violaceomyces palustris</name>
    <dbReference type="NCBI Taxonomy" id="1673888"/>
    <lineage>
        <taxon>Eukaryota</taxon>
        <taxon>Fungi</taxon>
        <taxon>Dikarya</taxon>
        <taxon>Basidiomycota</taxon>
        <taxon>Ustilaginomycotina</taxon>
        <taxon>Ustilaginomycetes</taxon>
        <taxon>Violaceomycetales</taxon>
        <taxon>Violaceomycetaceae</taxon>
        <taxon>Violaceomyces</taxon>
    </lineage>
</organism>
<dbReference type="EMBL" id="KZ820254">
    <property type="protein sequence ID" value="PWN48181.1"/>
    <property type="molecule type" value="Genomic_DNA"/>
</dbReference>
<protein>
    <submittedName>
        <fullName evidence="1">Uncharacterized protein</fullName>
    </submittedName>
</protein>
<sequence length="130" mass="14137">MLRFRAAGAATQARSLSLSLCSGCWLTSFPPFLSLSSLTSPSPLPLQSQSSSLTGPCLRSTLLPKSRRLWPRSTHFLSLARLSCSAPSVPLSPQFLPNLMQKIYARKGNSECENFSQSSAEETRLEKSCG</sequence>
<name>A0ACD0NQU7_9BASI</name>